<dbReference type="SUPFAM" id="SSF58022">
    <property type="entry name" value="XRCC4, C-terminal oligomerization domain"/>
    <property type="match status" value="1"/>
</dbReference>
<dbReference type="STRING" id="46731.A0A3M6UF50"/>
<name>A0A3M6UF50_POCDA</name>
<comment type="caution">
    <text evidence="10">The sequence shown here is derived from an EMBL/GenBank/DDBJ whole genome shotgun (WGS) entry which is preliminary data.</text>
</comment>
<feature type="compositionally biased region" description="Low complexity" evidence="7">
    <location>
        <begin position="314"/>
        <end position="325"/>
    </location>
</feature>
<dbReference type="GO" id="GO:0006303">
    <property type="term" value="P:double-strand break repair via nonhomologous end joining"/>
    <property type="evidence" value="ECO:0007669"/>
    <property type="project" value="TreeGrafter"/>
</dbReference>
<organism evidence="10 11">
    <name type="scientific">Pocillopora damicornis</name>
    <name type="common">Cauliflower coral</name>
    <name type="synonym">Millepora damicornis</name>
    <dbReference type="NCBI Taxonomy" id="46731"/>
    <lineage>
        <taxon>Eukaryota</taxon>
        <taxon>Metazoa</taxon>
        <taxon>Cnidaria</taxon>
        <taxon>Anthozoa</taxon>
        <taxon>Hexacorallia</taxon>
        <taxon>Scleractinia</taxon>
        <taxon>Astrocoeniina</taxon>
        <taxon>Pocilloporidae</taxon>
        <taxon>Pocillopora</taxon>
    </lineage>
</organism>
<evidence type="ECO:0008006" key="12">
    <source>
        <dbReference type="Google" id="ProtNLM"/>
    </source>
</evidence>
<protein>
    <recommendedName>
        <fullName evidence="12">DNA repair protein XRCC4</fullName>
    </recommendedName>
</protein>
<reference evidence="10 11" key="1">
    <citation type="journal article" date="2018" name="Sci. Rep.">
        <title>Comparative analysis of the Pocillopora damicornis genome highlights role of immune system in coral evolution.</title>
        <authorList>
            <person name="Cunning R."/>
            <person name="Bay R.A."/>
            <person name="Gillette P."/>
            <person name="Baker A.C."/>
            <person name="Traylor-Knowles N."/>
        </authorList>
    </citation>
    <scope>NUCLEOTIDE SEQUENCE [LARGE SCALE GENOMIC DNA]</scope>
    <source>
        <strain evidence="10">RSMAS</strain>
        <tissue evidence="10">Whole animal</tissue>
    </source>
</reference>
<dbReference type="GO" id="GO:0032807">
    <property type="term" value="C:DNA ligase IV complex"/>
    <property type="evidence" value="ECO:0007669"/>
    <property type="project" value="TreeGrafter"/>
</dbReference>
<evidence type="ECO:0000313" key="10">
    <source>
        <dbReference type="EMBL" id="RMX52134.1"/>
    </source>
</evidence>
<gene>
    <name evidence="10" type="ORF">pdam_00015161</name>
</gene>
<dbReference type="InterPro" id="IPR053961">
    <property type="entry name" value="XRCC4_N"/>
</dbReference>
<sequence length="347" mass="38870">MPQNFTRITAEDVQYYLLVELFDQGKDGFDLTVCNGDHVWRETVDSLTVESMAKTADMSVTEFADQTSRALTGQTTSQDNFVFQAKPKETKLQFSWKMHIGDGVKFQLGSLTLPKVSDSVQVIKNMFDLAVNQMTQLKQEMSSLRSDNTRLSSERKDTLKLLEKCVTAKEEMEKDLFEKFAAVLNDKKSKIRQLKEQVKEASSSQPVQGNNESLDLANRNKGKSKGTAIRQEDTGDDTDIEKTDTEDSPISEPVRGRKKKPMSLSTPLSQALLPDDEDEGVVPTVKRRRRRKPTESPAAKLILPKVPSVRKTPSSSSGESLTSSRSRLRQRSSDTLPPDAEDLMAEM</sequence>
<keyword evidence="4" id="KW-0234">DNA repair</keyword>
<feature type="region of interest" description="Disordered" evidence="7">
    <location>
        <begin position="195"/>
        <end position="347"/>
    </location>
</feature>
<dbReference type="InterPro" id="IPR053962">
    <property type="entry name" value="XRCC4_CC"/>
</dbReference>
<evidence type="ECO:0000256" key="7">
    <source>
        <dbReference type="SAM" id="MobiDB-lite"/>
    </source>
</evidence>
<dbReference type="PANTHER" id="PTHR28559:SF1">
    <property type="entry name" value="DNA REPAIR PROTEIN XRCC4"/>
    <property type="match status" value="1"/>
</dbReference>
<dbReference type="GO" id="GO:0005958">
    <property type="term" value="C:DNA-dependent protein kinase-DNA ligase 4 complex"/>
    <property type="evidence" value="ECO:0007669"/>
    <property type="project" value="TreeGrafter"/>
</dbReference>
<dbReference type="InterPro" id="IPR010585">
    <property type="entry name" value="DNA_repair_prot_XRCC4"/>
</dbReference>
<evidence type="ECO:0000256" key="3">
    <source>
        <dbReference type="ARBA" id="ARBA00023172"/>
    </source>
</evidence>
<evidence type="ECO:0000256" key="6">
    <source>
        <dbReference type="ARBA" id="ARBA00025728"/>
    </source>
</evidence>
<evidence type="ECO:0000259" key="9">
    <source>
        <dbReference type="Pfam" id="PF21924"/>
    </source>
</evidence>
<evidence type="ECO:0000256" key="2">
    <source>
        <dbReference type="ARBA" id="ARBA00022763"/>
    </source>
</evidence>
<dbReference type="Pfam" id="PF06632">
    <property type="entry name" value="XRCC4"/>
    <property type="match status" value="1"/>
</dbReference>
<dbReference type="EMBL" id="RCHS01001698">
    <property type="protein sequence ID" value="RMX52134.1"/>
    <property type="molecule type" value="Genomic_DNA"/>
</dbReference>
<dbReference type="OrthoDB" id="8064436at2759"/>
<proteinExistence type="inferred from homology"/>
<dbReference type="GO" id="GO:0003677">
    <property type="term" value="F:DNA binding"/>
    <property type="evidence" value="ECO:0007669"/>
    <property type="project" value="InterPro"/>
</dbReference>
<dbReference type="Gene3D" id="2.170.210.10">
    <property type="entry name" value="DNA double-strand break repair and VJ recombination XRCC4, N-terminal"/>
    <property type="match status" value="1"/>
</dbReference>
<dbReference type="AlphaFoldDB" id="A0A3M6UF50"/>
<keyword evidence="11" id="KW-1185">Reference proteome</keyword>
<evidence type="ECO:0000313" key="11">
    <source>
        <dbReference type="Proteomes" id="UP000275408"/>
    </source>
</evidence>
<evidence type="ECO:0000259" key="8">
    <source>
        <dbReference type="Pfam" id="PF06632"/>
    </source>
</evidence>
<dbReference type="Pfam" id="PF21924">
    <property type="entry name" value="XRCC4_CC"/>
    <property type="match status" value="1"/>
</dbReference>
<accession>A0A3M6UF50</accession>
<keyword evidence="2" id="KW-0227">DNA damage</keyword>
<feature type="domain" description="XRCC4 coiled-coil" evidence="9">
    <location>
        <begin position="120"/>
        <end position="194"/>
    </location>
</feature>
<dbReference type="InterPro" id="IPR038051">
    <property type="entry name" value="XRCC4-like_N_sf"/>
</dbReference>
<dbReference type="OMA" id="FIKGTWF"/>
<feature type="compositionally biased region" description="Polar residues" evidence="7">
    <location>
        <begin position="200"/>
        <end position="213"/>
    </location>
</feature>
<dbReference type="Gene3D" id="1.20.5.370">
    <property type="match status" value="1"/>
</dbReference>
<dbReference type="SUPFAM" id="SSF50809">
    <property type="entry name" value="XRCC4, N-terminal domain"/>
    <property type="match status" value="1"/>
</dbReference>
<evidence type="ECO:0000256" key="1">
    <source>
        <dbReference type="ARBA" id="ARBA00004123"/>
    </source>
</evidence>
<feature type="domain" description="XRCC4 N-terminal" evidence="8">
    <location>
        <begin position="14"/>
        <end position="113"/>
    </location>
</feature>
<dbReference type="GO" id="GO:0006310">
    <property type="term" value="P:DNA recombination"/>
    <property type="evidence" value="ECO:0007669"/>
    <property type="project" value="UniProtKB-KW"/>
</dbReference>
<dbReference type="InterPro" id="IPR009089">
    <property type="entry name" value="XRCC4_N_sf"/>
</dbReference>
<dbReference type="GO" id="GO:0010165">
    <property type="term" value="P:response to X-ray"/>
    <property type="evidence" value="ECO:0007669"/>
    <property type="project" value="TreeGrafter"/>
</dbReference>
<dbReference type="InterPro" id="IPR014751">
    <property type="entry name" value="XRCC4-like_C"/>
</dbReference>
<comment type="subcellular location">
    <subcellularLocation>
        <location evidence="1">Nucleus</location>
    </subcellularLocation>
</comment>
<keyword evidence="3" id="KW-0233">DNA recombination</keyword>
<evidence type="ECO:0000256" key="5">
    <source>
        <dbReference type="ARBA" id="ARBA00023242"/>
    </source>
</evidence>
<comment type="similarity">
    <text evidence="6">Belongs to the XRCC4-XLF family. XRCC4 subfamily.</text>
</comment>
<dbReference type="Proteomes" id="UP000275408">
    <property type="component" value="Unassembled WGS sequence"/>
</dbReference>
<dbReference type="CDD" id="cd22283">
    <property type="entry name" value="HD_XRCC4_N"/>
    <property type="match status" value="1"/>
</dbReference>
<evidence type="ECO:0000256" key="4">
    <source>
        <dbReference type="ARBA" id="ARBA00023204"/>
    </source>
</evidence>
<dbReference type="PANTHER" id="PTHR28559">
    <property type="entry name" value="DNA REPAIR PROTEIN XRCC4"/>
    <property type="match status" value="1"/>
</dbReference>
<keyword evidence="5" id="KW-0539">Nucleus</keyword>